<sequence length="218" mass="24348">MNKILAIVFVLLLSACTTDFYETGDSPLSYLRTDFVEIRTAAPTIFTKAITDDSDTLLLDPSIKANWAQTADSTYRALLYYRKTALRTVTPLAINYIPVVRPTMKTDLARFADPVTLQSAWISKNRKYLNLGIALKTGAKANEKQKHILGIAIDTTIHHSGNISTHKLRFFHNRNGIPAHYTSRIYLSLPLSNYHSGDTIILNIPTSVGPLVRSFPIL</sequence>
<evidence type="ECO:0000313" key="4">
    <source>
        <dbReference type="Proteomes" id="UP000016023"/>
    </source>
</evidence>
<dbReference type="Gene3D" id="2.60.40.2370">
    <property type="entry name" value="NigD-like, C-terminal beta sandwich domain"/>
    <property type="match status" value="1"/>
</dbReference>
<dbReference type="InterPro" id="IPR035376">
    <property type="entry name" value="NigD_C"/>
</dbReference>
<gene>
    <name evidence="3" type="ORF">HMPREF9140_00230</name>
</gene>
<dbReference type="Pfam" id="PF17415">
    <property type="entry name" value="NigD_C"/>
    <property type="match status" value="1"/>
</dbReference>
<dbReference type="AlphaFoldDB" id="H1PZZ2"/>
<dbReference type="PROSITE" id="PS51257">
    <property type="entry name" value="PROKAR_LIPOPROTEIN"/>
    <property type="match status" value="1"/>
</dbReference>
<accession>H1PZZ2</accession>
<dbReference type="Proteomes" id="UP000016023">
    <property type="component" value="Unassembled WGS sequence"/>
</dbReference>
<dbReference type="EMBL" id="AGWK01000006">
    <property type="protein sequence ID" value="EHO74576.1"/>
    <property type="molecule type" value="Genomic_DNA"/>
</dbReference>
<feature type="domain" description="NigD-like C-terminal" evidence="2">
    <location>
        <begin position="112"/>
        <end position="199"/>
    </location>
</feature>
<proteinExistence type="predicted"/>
<organism evidence="3 4">
    <name type="scientific">Prevotella micans F0438</name>
    <dbReference type="NCBI Taxonomy" id="883158"/>
    <lineage>
        <taxon>Bacteria</taxon>
        <taxon>Pseudomonadati</taxon>
        <taxon>Bacteroidota</taxon>
        <taxon>Bacteroidia</taxon>
        <taxon>Bacteroidales</taxon>
        <taxon>Prevotellaceae</taxon>
        <taxon>Prevotella</taxon>
    </lineage>
</organism>
<name>H1PZZ2_9BACT</name>
<evidence type="ECO:0000259" key="2">
    <source>
        <dbReference type="Pfam" id="PF17415"/>
    </source>
</evidence>
<dbReference type="eggNOG" id="ENOG50330NV">
    <property type="taxonomic scope" value="Bacteria"/>
</dbReference>
<evidence type="ECO:0000313" key="3">
    <source>
        <dbReference type="EMBL" id="EHO74576.1"/>
    </source>
</evidence>
<feature type="signal peptide" evidence="1">
    <location>
        <begin position="1"/>
        <end position="21"/>
    </location>
</feature>
<keyword evidence="4" id="KW-1185">Reference proteome</keyword>
<dbReference type="HOGENOM" id="CLU_104503_1_0_10"/>
<comment type="caution">
    <text evidence="3">The sequence shown here is derived from an EMBL/GenBank/DDBJ whole genome shotgun (WGS) entry which is preliminary data.</text>
</comment>
<feature type="chain" id="PRO_5003552779" description="NigD-like C-terminal domain-containing protein" evidence="1">
    <location>
        <begin position="22"/>
        <end position="218"/>
    </location>
</feature>
<reference evidence="3 4" key="1">
    <citation type="submission" date="2011-12" db="EMBL/GenBank/DDBJ databases">
        <title>The Genome Sequence of Prevotella micans F0438.</title>
        <authorList>
            <consortium name="The Broad Institute Genome Sequencing Platform"/>
            <person name="Earl A."/>
            <person name="Ward D."/>
            <person name="Feldgarden M."/>
            <person name="Gevers D."/>
            <person name="Izard J."/>
            <person name="Baranova O.V."/>
            <person name="Blanton J.M."/>
            <person name="Wade W.G."/>
            <person name="Dewhirst F.E."/>
            <person name="Young S.K."/>
            <person name="Zeng Q."/>
            <person name="Gargeya S."/>
            <person name="Fitzgerald M."/>
            <person name="Haas B."/>
            <person name="Abouelleil A."/>
            <person name="Alvarado L."/>
            <person name="Arachchi H.M."/>
            <person name="Berlin A."/>
            <person name="Chapman S.B."/>
            <person name="Gearin G."/>
            <person name="Goldberg J."/>
            <person name="Griggs A."/>
            <person name="Gujja S."/>
            <person name="Hansen M."/>
            <person name="Heiman D."/>
            <person name="Howarth C."/>
            <person name="Larimer J."/>
            <person name="Lui A."/>
            <person name="MacDonald P.J.P."/>
            <person name="McCowen C."/>
            <person name="Montmayeur A."/>
            <person name="Murphy C."/>
            <person name="Neiman D."/>
            <person name="Pearson M."/>
            <person name="Priest M."/>
            <person name="Roberts A."/>
            <person name="Saif S."/>
            <person name="Shea T."/>
            <person name="Sisk P."/>
            <person name="Stolte C."/>
            <person name="Sykes S."/>
            <person name="Wortman J."/>
            <person name="Nusbaum C."/>
            <person name="Birren B."/>
        </authorList>
    </citation>
    <scope>NUCLEOTIDE SEQUENCE [LARGE SCALE GENOMIC DNA]</scope>
    <source>
        <strain evidence="3 4">F0438</strain>
    </source>
</reference>
<dbReference type="RefSeq" id="WP_006951157.1">
    <property type="nucleotide sequence ID" value="NZ_JH594521.1"/>
</dbReference>
<dbReference type="STRING" id="883158.HMPREF9140_00230"/>
<dbReference type="PATRIC" id="fig|883158.3.peg.238"/>
<protein>
    <recommendedName>
        <fullName evidence="2">NigD-like C-terminal domain-containing protein</fullName>
    </recommendedName>
</protein>
<evidence type="ECO:0000256" key="1">
    <source>
        <dbReference type="SAM" id="SignalP"/>
    </source>
</evidence>
<dbReference type="InterPro" id="IPR038143">
    <property type="entry name" value="NigD-like_C_dom_sf"/>
</dbReference>
<keyword evidence="1" id="KW-0732">Signal</keyword>